<evidence type="ECO:0000313" key="6">
    <source>
        <dbReference type="Proteomes" id="UP000284109"/>
    </source>
</evidence>
<gene>
    <name evidence="5" type="primary">citX</name>
    <name evidence="5" type="ORF">DS831_03800</name>
</gene>
<dbReference type="OrthoDB" id="3196716at2"/>
<dbReference type="RefSeq" id="WP_118900574.1">
    <property type="nucleotide sequence ID" value="NZ_QOCR01000002.1"/>
</dbReference>
<dbReference type="AlphaFoldDB" id="A0A3R6YMV1"/>
<evidence type="ECO:0000256" key="2">
    <source>
        <dbReference type="ARBA" id="ARBA00022679"/>
    </source>
</evidence>
<organism evidence="5 6">
    <name type="scientific">Bombilactobacillus bombi</name>
    <dbReference type="NCBI Taxonomy" id="1303590"/>
    <lineage>
        <taxon>Bacteria</taxon>
        <taxon>Bacillati</taxon>
        <taxon>Bacillota</taxon>
        <taxon>Bacilli</taxon>
        <taxon>Lactobacillales</taxon>
        <taxon>Lactobacillaceae</taxon>
        <taxon>Bombilactobacillus</taxon>
    </lineage>
</organism>
<dbReference type="EC" id="2.7.7.61" evidence="1"/>
<evidence type="ECO:0000313" key="5">
    <source>
        <dbReference type="EMBL" id="RHW51159.1"/>
    </source>
</evidence>
<dbReference type="GO" id="GO:0051191">
    <property type="term" value="P:prosthetic group biosynthetic process"/>
    <property type="evidence" value="ECO:0007669"/>
    <property type="project" value="InterPro"/>
</dbReference>
<keyword evidence="6" id="KW-1185">Reference proteome</keyword>
<proteinExistence type="predicted"/>
<evidence type="ECO:0000256" key="3">
    <source>
        <dbReference type="ARBA" id="ARBA00022695"/>
    </source>
</evidence>
<dbReference type="EMBL" id="QOCR01000002">
    <property type="protein sequence ID" value="RHW51159.1"/>
    <property type="molecule type" value="Genomic_DNA"/>
</dbReference>
<keyword evidence="2 5" id="KW-0808">Transferase</keyword>
<dbReference type="GO" id="GO:0050519">
    <property type="term" value="F:holo-citrate lyase synthase activity"/>
    <property type="evidence" value="ECO:0007669"/>
    <property type="project" value="UniProtKB-EC"/>
</dbReference>
<dbReference type="NCBIfam" id="NF002383">
    <property type="entry name" value="PRK01392.1"/>
    <property type="match status" value="1"/>
</dbReference>
<dbReference type="GO" id="GO:0016829">
    <property type="term" value="F:lyase activity"/>
    <property type="evidence" value="ECO:0007669"/>
    <property type="project" value="UniProtKB-KW"/>
</dbReference>
<reference evidence="5 6" key="1">
    <citation type="submission" date="2018-07" db="EMBL/GenBank/DDBJ databases">
        <title>Genome sequences of six Lactobacillus spp. isolated from bumble bee guts.</title>
        <authorList>
            <person name="Motta E.V.S."/>
            <person name="Moran N.A."/>
        </authorList>
    </citation>
    <scope>NUCLEOTIDE SEQUENCE [LARGE SCALE GENOMIC DNA]</scope>
    <source>
        <strain evidence="5 6">BI-1.1</strain>
    </source>
</reference>
<dbReference type="Pfam" id="PF03802">
    <property type="entry name" value="CitX"/>
    <property type="match status" value="1"/>
</dbReference>
<name>A0A3R6YMV1_9LACO</name>
<dbReference type="Proteomes" id="UP000284109">
    <property type="component" value="Unassembled WGS sequence"/>
</dbReference>
<accession>A0A3R6YMV1</accession>
<protein>
    <recommendedName>
        <fullName evidence="1">citrate lyase holo-[acyl-carrier protein] synthase</fullName>
        <ecNumber evidence="1">2.7.7.61</ecNumber>
    </recommendedName>
</protein>
<keyword evidence="5" id="KW-0456">Lyase</keyword>
<evidence type="ECO:0000256" key="4">
    <source>
        <dbReference type="ARBA" id="ARBA00048574"/>
    </source>
</evidence>
<sequence length="180" mass="20624">MVKNIFTSGLEQSITDILASRDRRVAIQHQILQTYPHQTLVDIKLNIPGPIKNNSALHKLFTAGYQRLENFLGTDIKVILEDNLPTGNEAFLICSQSAEVIKRQTVVFEERDPLGRLFDLDVLSTTNLRAISRSDLDLPMRKCFLCQRPAKECARSRRHSVSELQNAISRLYQQEFQIKE</sequence>
<comment type="catalytic activity">
    <reaction evidence="4">
        <text>apo-[citrate lyase ACP] + 2'-(5''-triphospho-alpha-D-ribosyl)-3'-dephospho-CoA = holo-[citrate lyase ACP] + diphosphate</text>
        <dbReference type="Rhea" id="RHEA:16333"/>
        <dbReference type="Rhea" id="RHEA-COMP:10157"/>
        <dbReference type="Rhea" id="RHEA-COMP:10158"/>
        <dbReference type="ChEBI" id="CHEBI:29999"/>
        <dbReference type="ChEBI" id="CHEBI:33019"/>
        <dbReference type="ChEBI" id="CHEBI:61378"/>
        <dbReference type="ChEBI" id="CHEBI:82683"/>
        <dbReference type="EC" id="2.7.7.61"/>
    </reaction>
</comment>
<dbReference type="InterPro" id="IPR005551">
    <property type="entry name" value="CitX"/>
</dbReference>
<comment type="caution">
    <text evidence="5">The sequence shown here is derived from an EMBL/GenBank/DDBJ whole genome shotgun (WGS) entry which is preliminary data.</text>
</comment>
<dbReference type="NCBIfam" id="TIGR03124">
    <property type="entry name" value="citrate_citX"/>
    <property type="match status" value="1"/>
</dbReference>
<keyword evidence="3 5" id="KW-0548">Nucleotidyltransferase</keyword>
<evidence type="ECO:0000256" key="1">
    <source>
        <dbReference type="ARBA" id="ARBA00012524"/>
    </source>
</evidence>